<name>A0A9X0PFC9_9STAP</name>
<evidence type="ECO:0000313" key="2">
    <source>
        <dbReference type="EMBL" id="MBA8776134.1"/>
    </source>
</evidence>
<reference evidence="2 4" key="1">
    <citation type="journal article" date="2020" name="Access Microbiol">
        <title>Isolation and genome sequencing of Staphylococcus schleiferi subspecies coagulans from Antarctic seals.</title>
        <authorList>
            <person name="Foster G."/>
            <person name="Robb A."/>
            <person name="Paterson G.K."/>
        </authorList>
    </citation>
    <scope>NUCLEOTIDE SEQUENCE [LARGE SCALE GENOMIC DNA]</scope>
    <source>
        <strain evidence="2 4">M615/02/4</strain>
    </source>
</reference>
<evidence type="ECO:0000313" key="3">
    <source>
        <dbReference type="EMBL" id="MDR5602050.1"/>
    </source>
</evidence>
<dbReference type="RefSeq" id="WP_050345900.1">
    <property type="nucleotide sequence ID" value="NZ_CP092965.1"/>
</dbReference>
<gene>
    <name evidence="2" type="ORF">HR081_04245</name>
    <name evidence="3" type="ORF">RCO12_01230</name>
</gene>
<dbReference type="Pfam" id="PF13061">
    <property type="entry name" value="DUF3923"/>
    <property type="match status" value="1"/>
</dbReference>
<accession>A0A9X0PFC9</accession>
<protein>
    <submittedName>
        <fullName evidence="2">DUF3923 family protein</fullName>
    </submittedName>
</protein>
<dbReference type="AlphaFoldDB" id="A0A9X0PFC9"/>
<dbReference type="Proteomes" id="UP001255050">
    <property type="component" value="Unassembled WGS sequence"/>
</dbReference>
<organism evidence="2 4">
    <name type="scientific">Staphylococcus coagulans</name>
    <dbReference type="NCBI Taxonomy" id="74706"/>
    <lineage>
        <taxon>Bacteria</taxon>
        <taxon>Bacillati</taxon>
        <taxon>Bacillota</taxon>
        <taxon>Bacilli</taxon>
        <taxon>Bacillales</taxon>
        <taxon>Staphylococcaceae</taxon>
        <taxon>Staphylococcus</taxon>
    </lineage>
</organism>
<keyword evidence="1" id="KW-1133">Transmembrane helix</keyword>
<feature type="transmembrane region" description="Helical" evidence="1">
    <location>
        <begin position="7"/>
        <end position="27"/>
    </location>
</feature>
<evidence type="ECO:0000313" key="4">
    <source>
        <dbReference type="Proteomes" id="UP000524893"/>
    </source>
</evidence>
<evidence type="ECO:0000313" key="5">
    <source>
        <dbReference type="Proteomes" id="UP001255050"/>
    </source>
</evidence>
<reference evidence="3 5" key="2">
    <citation type="submission" date="2023-08" db="EMBL/GenBank/DDBJ databases">
        <title>Whole genome sequencing of Staphylococcus coagulans NN-2474.</title>
        <authorList>
            <person name="Kropotov V.S."/>
            <person name="Boriskina E.V."/>
            <person name="Gordinskaya N.A."/>
            <person name="Shkurkina I.S."/>
            <person name="Kryazhev D.V."/>
            <person name="Alekseeva A.E."/>
            <person name="Makhova M.A."/>
        </authorList>
    </citation>
    <scope>NUCLEOTIDE SEQUENCE [LARGE SCALE GENOMIC DNA]</scope>
    <source>
        <strain evidence="3 5">NN-2474</strain>
    </source>
</reference>
<feature type="transmembrane region" description="Helical" evidence="1">
    <location>
        <begin position="47"/>
        <end position="74"/>
    </location>
</feature>
<keyword evidence="5" id="KW-1185">Reference proteome</keyword>
<evidence type="ECO:0000256" key="1">
    <source>
        <dbReference type="SAM" id="Phobius"/>
    </source>
</evidence>
<dbReference type="EMBL" id="JAVJGV010000003">
    <property type="protein sequence ID" value="MDR5602050.1"/>
    <property type="molecule type" value="Genomic_DNA"/>
</dbReference>
<comment type="caution">
    <text evidence="2">The sequence shown here is derived from an EMBL/GenBank/DDBJ whole genome shotgun (WGS) entry which is preliminary data.</text>
</comment>
<dbReference type="Proteomes" id="UP000524893">
    <property type="component" value="Unassembled WGS sequence"/>
</dbReference>
<sequence>MKASWIAWWAVNAFWLIIFFIGSIFIWTREVDGSGAIQTFDTKLVAFLVLLVAFLFPLFIQITWLIINIVVILINKKTLK</sequence>
<proteinExistence type="predicted"/>
<keyword evidence="1" id="KW-0812">Transmembrane</keyword>
<dbReference type="EMBL" id="JABTCN010000008">
    <property type="protein sequence ID" value="MBA8776134.1"/>
    <property type="molecule type" value="Genomic_DNA"/>
</dbReference>
<keyword evidence="1" id="KW-0472">Membrane</keyword>
<dbReference type="InterPro" id="IPR025037">
    <property type="entry name" value="DUF3923"/>
</dbReference>